<sequence length="122" mass="13616">MNQKVLTSPAVTSWLRALLPAAVLTLSGVWLAGANADTRHVVIESGDSSLSKEAARQSSEQWNESRTLRQKVNTRSEKEFDKLDKAIDNQETCAKSLNVNAYWEANTERCLDRRTGRQIDAP</sequence>
<evidence type="ECO:0000256" key="1">
    <source>
        <dbReference type="ARBA" id="ARBA00022729"/>
    </source>
</evidence>
<name>A0A5J5G484_9GAMM</name>
<dbReference type="InterPro" id="IPR009700">
    <property type="entry name" value="DUF1283"/>
</dbReference>
<accession>A0A5J5G484</accession>
<feature type="region of interest" description="Disordered" evidence="3">
    <location>
        <begin position="47"/>
        <end position="70"/>
    </location>
</feature>
<gene>
    <name evidence="4" type="ORF">FJU30_06165</name>
</gene>
<dbReference type="Proteomes" id="UP000335415">
    <property type="component" value="Unassembled WGS sequence"/>
</dbReference>
<organism evidence="4 5">
    <name type="scientific">Affinibrenneria salicis</name>
    <dbReference type="NCBI Taxonomy" id="2590031"/>
    <lineage>
        <taxon>Bacteria</taxon>
        <taxon>Pseudomonadati</taxon>
        <taxon>Pseudomonadota</taxon>
        <taxon>Gammaproteobacteria</taxon>
        <taxon>Enterobacterales</taxon>
        <taxon>Pectobacteriaceae</taxon>
        <taxon>Affinibrenneria</taxon>
    </lineage>
</organism>
<evidence type="ECO:0000313" key="5">
    <source>
        <dbReference type="Proteomes" id="UP000335415"/>
    </source>
</evidence>
<keyword evidence="5" id="KW-1185">Reference proteome</keyword>
<keyword evidence="1 2" id="KW-0732">Signal</keyword>
<protein>
    <recommendedName>
        <fullName evidence="2">UPF0482 protein FJU30_06165</fullName>
    </recommendedName>
</protein>
<dbReference type="RefSeq" id="WP_150434107.1">
    <property type="nucleotide sequence ID" value="NZ_VYKJ01000002.1"/>
</dbReference>
<evidence type="ECO:0000256" key="3">
    <source>
        <dbReference type="SAM" id="MobiDB-lite"/>
    </source>
</evidence>
<proteinExistence type="inferred from homology"/>
<dbReference type="HAMAP" id="MF_01581">
    <property type="entry name" value="UPF0482"/>
    <property type="match status" value="1"/>
</dbReference>
<dbReference type="Pfam" id="PF06932">
    <property type="entry name" value="DUF1283"/>
    <property type="match status" value="1"/>
</dbReference>
<comment type="caution">
    <text evidence="4">The sequence shown here is derived from an EMBL/GenBank/DDBJ whole genome shotgun (WGS) entry which is preliminary data.</text>
</comment>
<dbReference type="OrthoDB" id="6455281at2"/>
<comment type="similarity">
    <text evidence="2">Belongs to the UPF0482 family.</text>
</comment>
<dbReference type="AlphaFoldDB" id="A0A5J5G484"/>
<reference evidence="4 5" key="1">
    <citation type="submission" date="2019-09" db="EMBL/GenBank/DDBJ databases">
        <authorList>
            <person name="Li Y."/>
        </authorList>
    </citation>
    <scope>NUCLEOTIDE SEQUENCE [LARGE SCALE GENOMIC DNA]</scope>
    <source>
        <strain evidence="4 5">L3-3HA</strain>
    </source>
</reference>
<evidence type="ECO:0000256" key="2">
    <source>
        <dbReference type="HAMAP-Rule" id="MF_01581"/>
    </source>
</evidence>
<dbReference type="EMBL" id="VYKJ01000002">
    <property type="protein sequence ID" value="KAA9001871.1"/>
    <property type="molecule type" value="Genomic_DNA"/>
</dbReference>
<dbReference type="NCBIfam" id="NF010180">
    <property type="entry name" value="PRK13659.1"/>
    <property type="match status" value="1"/>
</dbReference>
<evidence type="ECO:0000313" key="4">
    <source>
        <dbReference type="EMBL" id="KAA9001871.1"/>
    </source>
</evidence>